<feature type="domain" description="Type I-B CRISPR Cas8b C-terminal" evidence="1">
    <location>
        <begin position="8"/>
        <end position="102"/>
    </location>
</feature>
<dbReference type="KEGG" id="cmp:Cha6605_1267"/>
<dbReference type="Pfam" id="PF24122">
    <property type="entry name" value="Cas8b_C"/>
    <property type="match status" value="1"/>
</dbReference>
<evidence type="ECO:0000313" key="2">
    <source>
        <dbReference type="EMBL" id="AFY92471.1"/>
    </source>
</evidence>
<protein>
    <recommendedName>
        <fullName evidence="1">Type I-B CRISPR Cas8b C-terminal domain-containing protein</fullName>
    </recommendedName>
</protein>
<accession>K9UDH3</accession>
<sequence length="105" mass="12586">MTPEETDIDKAEDMEPAELSVPKEISLEVLVLRLLKNYTRHKLKHQFGIEWNKEWSSQNSASRNQDPAYQAYRQRKEHVIKDLHIDFRRHRHPNEFLAFFATKVL</sequence>
<proteinExistence type="predicted"/>
<evidence type="ECO:0000259" key="1">
    <source>
        <dbReference type="Pfam" id="PF24122"/>
    </source>
</evidence>
<dbReference type="AlphaFoldDB" id="K9UDH3"/>
<name>K9UDH3_CHAP6</name>
<dbReference type="EMBL" id="CP003600">
    <property type="protein sequence ID" value="AFY92471.1"/>
    <property type="molecule type" value="Genomic_DNA"/>
</dbReference>
<organism evidence="2 3">
    <name type="scientific">Chamaesiphon minutus (strain ATCC 27169 / PCC 6605)</name>
    <dbReference type="NCBI Taxonomy" id="1173020"/>
    <lineage>
        <taxon>Bacteria</taxon>
        <taxon>Bacillati</taxon>
        <taxon>Cyanobacteriota</taxon>
        <taxon>Cyanophyceae</taxon>
        <taxon>Gomontiellales</taxon>
        <taxon>Chamaesiphonaceae</taxon>
        <taxon>Chamaesiphon</taxon>
    </lineage>
</organism>
<evidence type="ECO:0000313" key="3">
    <source>
        <dbReference type="Proteomes" id="UP000010366"/>
    </source>
</evidence>
<dbReference type="Proteomes" id="UP000010366">
    <property type="component" value="Chromosome"/>
</dbReference>
<reference evidence="2 3" key="1">
    <citation type="submission" date="2012-05" db="EMBL/GenBank/DDBJ databases">
        <title>Finished chromosome of genome of Chamaesiphon sp. PCC 6605.</title>
        <authorList>
            <consortium name="US DOE Joint Genome Institute"/>
            <person name="Gugger M."/>
            <person name="Coursin T."/>
            <person name="Rippka R."/>
            <person name="Tandeau De Marsac N."/>
            <person name="Huntemann M."/>
            <person name="Wei C.-L."/>
            <person name="Han J."/>
            <person name="Detter J.C."/>
            <person name="Han C."/>
            <person name="Tapia R."/>
            <person name="Chen A."/>
            <person name="Kyrpides N."/>
            <person name="Mavromatis K."/>
            <person name="Markowitz V."/>
            <person name="Szeto E."/>
            <person name="Ivanova N."/>
            <person name="Pagani I."/>
            <person name="Pati A."/>
            <person name="Goodwin L."/>
            <person name="Nordberg H.P."/>
            <person name="Cantor M.N."/>
            <person name="Hua S.X."/>
            <person name="Woyke T."/>
            <person name="Kerfeld C.A."/>
        </authorList>
    </citation>
    <scope>NUCLEOTIDE SEQUENCE [LARGE SCALE GENOMIC DNA]</scope>
    <source>
        <strain evidence="3">ATCC 27169 / PCC 6605</strain>
    </source>
</reference>
<dbReference type="HOGENOM" id="CLU_2231776_0_0_3"/>
<keyword evidence="3" id="KW-1185">Reference proteome</keyword>
<gene>
    <name evidence="2" type="ORF">Cha6605_1267</name>
</gene>
<dbReference type="InterPro" id="IPR056202">
    <property type="entry name" value="Cas8b_C"/>
</dbReference>